<dbReference type="EMBL" id="CM003373">
    <property type="protein sequence ID" value="KOM39220.1"/>
    <property type="molecule type" value="Genomic_DNA"/>
</dbReference>
<organism evidence="1 2">
    <name type="scientific">Phaseolus angularis</name>
    <name type="common">Azuki bean</name>
    <name type="synonym">Vigna angularis</name>
    <dbReference type="NCBI Taxonomy" id="3914"/>
    <lineage>
        <taxon>Eukaryota</taxon>
        <taxon>Viridiplantae</taxon>
        <taxon>Streptophyta</taxon>
        <taxon>Embryophyta</taxon>
        <taxon>Tracheophyta</taxon>
        <taxon>Spermatophyta</taxon>
        <taxon>Magnoliopsida</taxon>
        <taxon>eudicotyledons</taxon>
        <taxon>Gunneridae</taxon>
        <taxon>Pentapetalae</taxon>
        <taxon>rosids</taxon>
        <taxon>fabids</taxon>
        <taxon>Fabales</taxon>
        <taxon>Fabaceae</taxon>
        <taxon>Papilionoideae</taxon>
        <taxon>50 kb inversion clade</taxon>
        <taxon>NPAAA clade</taxon>
        <taxon>indigoferoid/millettioid clade</taxon>
        <taxon>Phaseoleae</taxon>
        <taxon>Vigna</taxon>
    </lineage>
</organism>
<evidence type="ECO:0000313" key="1">
    <source>
        <dbReference type="EMBL" id="KOM39220.1"/>
    </source>
</evidence>
<reference evidence="2" key="1">
    <citation type="journal article" date="2015" name="Proc. Natl. Acad. Sci. U.S.A.">
        <title>Genome sequencing of adzuki bean (Vigna angularis) provides insight into high starch and low fat accumulation and domestication.</title>
        <authorList>
            <person name="Yang K."/>
            <person name="Tian Z."/>
            <person name="Chen C."/>
            <person name="Luo L."/>
            <person name="Zhao B."/>
            <person name="Wang Z."/>
            <person name="Yu L."/>
            <person name="Li Y."/>
            <person name="Sun Y."/>
            <person name="Li W."/>
            <person name="Chen Y."/>
            <person name="Li Y."/>
            <person name="Zhang Y."/>
            <person name="Ai D."/>
            <person name="Zhao J."/>
            <person name="Shang C."/>
            <person name="Ma Y."/>
            <person name="Wu B."/>
            <person name="Wang M."/>
            <person name="Gao L."/>
            <person name="Sun D."/>
            <person name="Zhang P."/>
            <person name="Guo F."/>
            <person name="Wang W."/>
            <person name="Li Y."/>
            <person name="Wang J."/>
            <person name="Varshney R.K."/>
            <person name="Wang J."/>
            <person name="Ling H.Q."/>
            <person name="Wan P."/>
        </authorList>
    </citation>
    <scope>NUCLEOTIDE SEQUENCE</scope>
    <source>
        <strain evidence="2">cv. Jingnong 6</strain>
    </source>
</reference>
<dbReference type="Proteomes" id="UP000053144">
    <property type="component" value="Chromosome 3"/>
</dbReference>
<name>A0A0L9U8Q7_PHAAN</name>
<protein>
    <submittedName>
        <fullName evidence="1">Uncharacterized protein</fullName>
    </submittedName>
</protein>
<dbReference type="Gramene" id="KOM39220">
    <property type="protein sequence ID" value="KOM39220"/>
    <property type="gene ID" value="LR48_Vigan03g260200"/>
</dbReference>
<sequence length="106" mass="12139">MNLLGDLELHVKEEIDPKISKEVFKRICAILQKMRVRPILVSQNWTFAPTVLDQIVVGQIYGRSVIVLSVRPNQRTWNVRSNSARPNSGRPNVRPILVKLDVRPIC</sequence>
<accession>A0A0L9U8Q7</accession>
<dbReference type="AlphaFoldDB" id="A0A0L9U8Q7"/>
<proteinExistence type="predicted"/>
<evidence type="ECO:0000313" key="2">
    <source>
        <dbReference type="Proteomes" id="UP000053144"/>
    </source>
</evidence>
<gene>
    <name evidence="1" type="ORF">LR48_Vigan03g260200</name>
</gene>